<dbReference type="STRING" id="282301.A0A267E0X2"/>
<feature type="compositionally biased region" description="Basic and acidic residues" evidence="16">
    <location>
        <begin position="526"/>
        <end position="544"/>
    </location>
</feature>
<keyword evidence="2" id="KW-0813">Transport</keyword>
<feature type="transmembrane region" description="Helical" evidence="17">
    <location>
        <begin position="948"/>
        <end position="966"/>
    </location>
</feature>
<feature type="region of interest" description="Disordered" evidence="16">
    <location>
        <begin position="1"/>
        <end position="75"/>
    </location>
</feature>
<evidence type="ECO:0000256" key="1">
    <source>
        <dbReference type="ARBA" id="ARBA00004141"/>
    </source>
</evidence>
<comment type="subcellular location">
    <subcellularLocation>
        <location evidence="1 15">Membrane</location>
        <topology evidence="1 15">Multi-pass membrane protein</topology>
    </subcellularLocation>
</comment>
<keyword evidence="11" id="KW-0406">Ion transport</keyword>
<feature type="transmembrane region" description="Helical" evidence="17">
    <location>
        <begin position="303"/>
        <end position="324"/>
    </location>
</feature>
<feature type="transmembrane region" description="Helical" evidence="17">
    <location>
        <begin position="986"/>
        <end position="1007"/>
    </location>
</feature>
<keyword evidence="12 17" id="KW-0472">Membrane</keyword>
<feature type="transmembrane region" description="Helical" evidence="17">
    <location>
        <begin position="174"/>
        <end position="193"/>
    </location>
</feature>
<evidence type="ECO:0000256" key="3">
    <source>
        <dbReference type="ARBA" id="ARBA00022568"/>
    </source>
</evidence>
<keyword evidence="8 14" id="KW-0106">Calcium</keyword>
<name>A0A267E0X2_9PLAT</name>
<organism evidence="19 20">
    <name type="scientific">Macrostomum lignano</name>
    <dbReference type="NCBI Taxonomy" id="282301"/>
    <lineage>
        <taxon>Eukaryota</taxon>
        <taxon>Metazoa</taxon>
        <taxon>Spiralia</taxon>
        <taxon>Lophotrochozoa</taxon>
        <taxon>Platyhelminthes</taxon>
        <taxon>Rhabditophora</taxon>
        <taxon>Macrostomorpha</taxon>
        <taxon>Macrostomida</taxon>
        <taxon>Macrostomidae</taxon>
        <taxon>Macrostomum</taxon>
    </lineage>
</organism>
<dbReference type="PANTHER" id="PTHR45628:SF1">
    <property type="entry name" value="VOLTAGE-DEPENDENT CALCIUM CHANNEL TYPE D SUBUNIT ALPHA-1"/>
    <property type="match status" value="1"/>
</dbReference>
<dbReference type="GO" id="GO:0008331">
    <property type="term" value="F:high voltage-gated calcium channel activity"/>
    <property type="evidence" value="ECO:0007669"/>
    <property type="project" value="TreeGrafter"/>
</dbReference>
<keyword evidence="13" id="KW-0407">Ion channel</keyword>
<feature type="transmembrane region" description="Helical" evidence="17">
    <location>
        <begin position="213"/>
        <end position="234"/>
    </location>
</feature>
<evidence type="ECO:0000256" key="16">
    <source>
        <dbReference type="SAM" id="MobiDB-lite"/>
    </source>
</evidence>
<dbReference type="Pfam" id="PF00520">
    <property type="entry name" value="Ion_trans"/>
    <property type="match status" value="3"/>
</dbReference>
<feature type="compositionally biased region" description="Polar residues" evidence="16">
    <location>
        <begin position="27"/>
        <end position="42"/>
    </location>
</feature>
<dbReference type="EMBL" id="NIVC01002813">
    <property type="protein sequence ID" value="PAA55076.1"/>
    <property type="molecule type" value="Genomic_DNA"/>
</dbReference>
<keyword evidence="10 17" id="KW-1133">Transmembrane helix</keyword>
<feature type="region of interest" description="Disordered" evidence="16">
    <location>
        <begin position="823"/>
        <end position="907"/>
    </location>
</feature>
<keyword evidence="7" id="KW-0677">Repeat</keyword>
<dbReference type="Gene3D" id="1.10.287.70">
    <property type="match status" value="2"/>
</dbReference>
<feature type="domain" description="Ion transport" evidence="18">
    <location>
        <begin position="584"/>
        <end position="820"/>
    </location>
</feature>
<feature type="domain" description="Ion transport" evidence="18">
    <location>
        <begin position="947"/>
        <end position="1057"/>
    </location>
</feature>
<dbReference type="InterPro" id="IPR002077">
    <property type="entry name" value="VDCCAlpha1"/>
</dbReference>
<dbReference type="FunFam" id="1.10.287.70:FF:000007">
    <property type="entry name" value="Voltage-dependent L-type calcium channel subunit alpha"/>
    <property type="match status" value="1"/>
</dbReference>
<evidence type="ECO:0000259" key="18">
    <source>
        <dbReference type="Pfam" id="PF00520"/>
    </source>
</evidence>
<feature type="compositionally biased region" description="Acidic residues" evidence="16">
    <location>
        <begin position="842"/>
        <end position="857"/>
    </location>
</feature>
<sequence>MEARPNHNRPASAANAPDAAALRARRQNQTAGIKPQQQQPHSNPGAATGTKPNQQPQQQHRVQHHPHCTAANNSGNAAAAASTSAAAAAAGATAGGAAAASKSASATGANGQPNDLMSVAMTALLAQQQSQRKAGAARQVRTEPRDKRPNRVLFCLTIDNPLRKLIIKVVDLKPFEVIILLTIFANCVALAATTPYPESDSNDVNHFLEKLELVFTGIFTAECCLKIIAQGFVMDPNSYLRNFWNALDFVIVVIGLISILLQRVVSPNTLDIKALRAFRVLRPLRLVSGLPSLQVVLNSIMRAMLPLLHIALLVIFVILIYAIIGLEMFSGKLHGACYKRDHVTGLWQISDDPRPCDSRTQEELKGWNCRGADYQDDPPENWTCLDANVADKHWRPRPGITERWEGPNSGITNFNNIGLAMLTVFQCITMEGWTDVMYYVTDSMGPEFAWLYFVSLIILGSFFVMNLVLGVLSGEFSKEREKAKKKGKFHKQRERMKFEEDYNGYMEWILTAEDLSDDEAEEEDEETRKVQDPDESDSAEKGDEGTGSNADAAQPGFLHIIGRGFRKWNRRSRRLCRRCVKSQAAYWIIIVLVFCNTVVLATQYYNQPRWLENLQNKANYVFVAMFTFEMLLKMYSLGIRSYYSFLFNKFDFFVVVASLSEVLLTETNLMPNLGISVLRCARLLRVFKVTRYWSSLRNLVASLLASMKSIASLLLLLFLFIVIFALLGMQLFGGRFNFETSEKPRSNFDSFWQSLVTVFQILTGEDWNMVMYHGINSNGGIGNLVGIMVSFYFVILFICGNYILLNVFLAIAVDNLADVDNSDEEKKEAGEEGEAAGKADGEGEGGEGEAADGEDGEPTAADSDAKGASLGNCADADKKSADEEEGDEEGDGDEDGEGDAAVTSARPRRVSELNMKTKINPIPPASSLFVFSSTNRFRVLCHKICNHSYFGSIVLVCILVSSAMLAAEEPVNSDNNRNKILNKFDYFFTTVFTIEIILKVTAYGLVLHEGAFCRQAFNLLDILVVLTSVVSFFLEYAPEAQHTRNIGRLLCLMSLLHFSV</sequence>
<feature type="compositionally biased region" description="Low complexity" evidence="16">
    <location>
        <begin position="8"/>
        <end position="22"/>
    </location>
</feature>
<dbReference type="AlphaFoldDB" id="A0A267E0X2"/>
<evidence type="ECO:0000313" key="20">
    <source>
        <dbReference type="Proteomes" id="UP000215902"/>
    </source>
</evidence>
<feature type="transmembrane region" description="Helical" evidence="17">
    <location>
        <begin position="617"/>
        <end position="635"/>
    </location>
</feature>
<dbReference type="GO" id="GO:0046872">
    <property type="term" value="F:metal ion binding"/>
    <property type="evidence" value="ECO:0007669"/>
    <property type="project" value="UniProtKB-KW"/>
</dbReference>
<evidence type="ECO:0000256" key="11">
    <source>
        <dbReference type="ARBA" id="ARBA00023065"/>
    </source>
</evidence>
<dbReference type="Gene3D" id="6.10.250.2500">
    <property type="match status" value="1"/>
</dbReference>
<evidence type="ECO:0000256" key="15">
    <source>
        <dbReference type="RuleBase" id="RU003808"/>
    </source>
</evidence>
<comment type="function">
    <text evidence="15">Voltage-sensitive calcium channels (VSCC) mediate the entry of calcium ions into excitable cells and are also involved in a variety of calcium-dependent processes, including muscle contraction, hormone or neurotransmitter release, gene expression, cell motility, cell division and cell death.</text>
</comment>
<keyword evidence="20" id="KW-1185">Reference proteome</keyword>
<feature type="transmembrane region" description="Helical" evidence="17">
    <location>
        <begin position="1019"/>
        <end position="1037"/>
    </location>
</feature>
<dbReference type="InterPro" id="IPR027359">
    <property type="entry name" value="Volt_channel_dom_sf"/>
</dbReference>
<feature type="transmembrane region" description="Helical" evidence="17">
    <location>
        <begin position="699"/>
        <end position="727"/>
    </location>
</feature>
<dbReference type="GO" id="GO:0098703">
    <property type="term" value="P:calcium ion import across plasma membrane"/>
    <property type="evidence" value="ECO:0007669"/>
    <property type="project" value="TreeGrafter"/>
</dbReference>
<evidence type="ECO:0000256" key="10">
    <source>
        <dbReference type="ARBA" id="ARBA00022989"/>
    </source>
</evidence>
<dbReference type="FunFam" id="1.20.120.350:FF:000006">
    <property type="entry name" value="Voltage-dependent L-type calcium channel subunit alpha"/>
    <property type="match status" value="1"/>
</dbReference>
<reference evidence="19 20" key="1">
    <citation type="submission" date="2017-06" db="EMBL/GenBank/DDBJ databases">
        <title>A platform for efficient transgenesis in Macrostomum lignano, a flatworm model organism for stem cell research.</title>
        <authorList>
            <person name="Berezikov E."/>
        </authorList>
    </citation>
    <scope>NUCLEOTIDE SEQUENCE [LARGE SCALE GENOMIC DNA]</scope>
    <source>
        <strain evidence="19">DV1</strain>
        <tissue evidence="19">Whole organism</tissue>
    </source>
</reference>
<comment type="caution">
    <text evidence="19">The sequence shown here is derived from an EMBL/GenBank/DDBJ whole genome shotgun (WGS) entry which is preliminary data.</text>
</comment>
<feature type="compositionally biased region" description="Basic and acidic residues" evidence="16">
    <location>
        <begin position="824"/>
        <end position="841"/>
    </location>
</feature>
<dbReference type="GO" id="GO:0005891">
    <property type="term" value="C:voltage-gated calcium channel complex"/>
    <property type="evidence" value="ECO:0007669"/>
    <property type="project" value="InterPro"/>
</dbReference>
<evidence type="ECO:0000256" key="5">
    <source>
        <dbReference type="ARBA" id="ARBA00022692"/>
    </source>
</evidence>
<evidence type="ECO:0000256" key="17">
    <source>
        <dbReference type="SAM" id="Phobius"/>
    </source>
</evidence>
<feature type="transmembrane region" description="Helical" evidence="17">
    <location>
        <begin position="584"/>
        <end position="605"/>
    </location>
</feature>
<dbReference type="InterPro" id="IPR050599">
    <property type="entry name" value="VDCC_alpha-1_subunit"/>
</dbReference>
<feature type="binding site" evidence="14">
    <location>
        <position position="431"/>
    </location>
    <ligand>
        <name>Ca(2+)</name>
        <dbReference type="ChEBI" id="CHEBI:29108"/>
    </ligand>
</feature>
<dbReference type="PRINTS" id="PR01630">
    <property type="entry name" value="LVDCCALPHA1"/>
</dbReference>
<accession>A0A267E0X2</accession>
<keyword evidence="5 17" id="KW-0812">Transmembrane</keyword>
<evidence type="ECO:0000256" key="14">
    <source>
        <dbReference type="PIRSR" id="PIRSR602077-1"/>
    </source>
</evidence>
<keyword evidence="9 15" id="KW-0851">Voltage-gated channel</keyword>
<dbReference type="Proteomes" id="UP000215902">
    <property type="component" value="Unassembled WGS sequence"/>
</dbReference>
<evidence type="ECO:0000256" key="7">
    <source>
        <dbReference type="ARBA" id="ARBA00022737"/>
    </source>
</evidence>
<evidence type="ECO:0000256" key="9">
    <source>
        <dbReference type="ARBA" id="ARBA00022882"/>
    </source>
</evidence>
<evidence type="ECO:0000256" key="2">
    <source>
        <dbReference type="ARBA" id="ARBA00022448"/>
    </source>
</evidence>
<evidence type="ECO:0000256" key="4">
    <source>
        <dbReference type="ARBA" id="ARBA00022673"/>
    </source>
</evidence>
<keyword evidence="6 14" id="KW-0479">Metal-binding</keyword>
<evidence type="ECO:0000256" key="8">
    <source>
        <dbReference type="ARBA" id="ARBA00022837"/>
    </source>
</evidence>
<dbReference type="InterPro" id="IPR005446">
    <property type="entry name" value="VDCC_L_a1su"/>
</dbReference>
<dbReference type="FunFam" id="1.20.120.350:FF:000095">
    <property type="entry name" value="Voltage-gated Ca2+ channel, alpha subunit"/>
    <property type="match status" value="1"/>
</dbReference>
<feature type="domain" description="Ion transport" evidence="18">
    <location>
        <begin position="173"/>
        <end position="483"/>
    </location>
</feature>
<feature type="compositionally biased region" description="Acidic residues" evidence="16">
    <location>
        <begin position="882"/>
        <end position="898"/>
    </location>
</feature>
<gene>
    <name evidence="19" type="ORF">BOX15_Mlig024222g2</name>
</gene>
<evidence type="ECO:0000256" key="12">
    <source>
        <dbReference type="ARBA" id="ARBA00023136"/>
    </source>
</evidence>
<feature type="binding site" evidence="14">
    <location>
        <position position="765"/>
    </location>
    <ligand>
        <name>Ca(2+)</name>
        <dbReference type="ChEBI" id="CHEBI:29108"/>
    </ligand>
</feature>
<feature type="transmembrane region" description="Helical" evidence="17">
    <location>
        <begin position="246"/>
        <end position="265"/>
    </location>
</feature>
<feature type="transmembrane region" description="Helical" evidence="17">
    <location>
        <begin position="781"/>
        <end position="805"/>
    </location>
</feature>
<proteinExistence type="inferred from homology"/>
<comment type="similarity">
    <text evidence="15">Belongs to the calcium channel alpha-1 subunit (TC 1.A.1.11) family.</text>
</comment>
<feature type="region of interest" description="Disordered" evidence="16">
    <location>
        <begin position="520"/>
        <end position="553"/>
    </location>
</feature>
<dbReference type="FunFam" id="1.10.287.70:FF:000107">
    <property type="entry name" value="Voltage-dependent L-type calcium channel subunit alpha"/>
    <property type="match status" value="1"/>
</dbReference>
<dbReference type="Gene3D" id="1.20.120.350">
    <property type="entry name" value="Voltage-gated potassium channels. Chain C"/>
    <property type="match status" value="3"/>
</dbReference>
<protein>
    <recommendedName>
        <fullName evidence="15">Voltage-dependent L-type calcium channel subunit alpha</fullName>
    </recommendedName>
</protein>
<dbReference type="SUPFAM" id="SSF81324">
    <property type="entry name" value="Voltage-gated potassium channels"/>
    <property type="match status" value="3"/>
</dbReference>
<keyword evidence="3 15" id="KW-0109">Calcium transport</keyword>
<dbReference type="FunFam" id="1.20.120.350:FF:000001">
    <property type="entry name" value="Voltage-dependent L-type calcium channel subunit alpha"/>
    <property type="match status" value="1"/>
</dbReference>
<keyword evidence="4 15" id="KW-0107">Calcium channel</keyword>
<feature type="transmembrane region" description="Helical" evidence="17">
    <location>
        <begin position="450"/>
        <end position="472"/>
    </location>
</feature>
<dbReference type="PANTHER" id="PTHR45628">
    <property type="entry name" value="VOLTAGE-DEPENDENT CALCIUM CHANNEL TYPE A SUBUNIT ALPHA-1"/>
    <property type="match status" value="1"/>
</dbReference>
<evidence type="ECO:0000313" key="19">
    <source>
        <dbReference type="EMBL" id="PAA55076.1"/>
    </source>
</evidence>
<feature type="transmembrane region" description="Helical" evidence="17">
    <location>
        <begin position="417"/>
        <end position="438"/>
    </location>
</feature>
<evidence type="ECO:0000256" key="6">
    <source>
        <dbReference type="ARBA" id="ARBA00022723"/>
    </source>
</evidence>
<dbReference type="InterPro" id="IPR005821">
    <property type="entry name" value="Ion_trans_dom"/>
</dbReference>
<dbReference type="OrthoDB" id="431720at2759"/>
<dbReference type="PRINTS" id="PR00167">
    <property type="entry name" value="CACHANNEL"/>
</dbReference>
<evidence type="ECO:0000256" key="13">
    <source>
        <dbReference type="ARBA" id="ARBA00023303"/>
    </source>
</evidence>